<dbReference type="OrthoDB" id="9798693at2"/>
<keyword evidence="1" id="KW-0732">Signal</keyword>
<reference evidence="4" key="1">
    <citation type="submission" date="2016-11" db="EMBL/GenBank/DDBJ databases">
        <authorList>
            <person name="Varghese N."/>
            <person name="Submissions S."/>
        </authorList>
    </citation>
    <scope>NUCLEOTIDE SEQUENCE [LARGE SCALE GENOMIC DNA]</scope>
    <source>
        <strain evidence="4">DSM 100566</strain>
    </source>
</reference>
<dbReference type="InterPro" id="IPR011042">
    <property type="entry name" value="6-blade_b-propeller_TolB-like"/>
</dbReference>
<evidence type="ECO:0000313" key="4">
    <source>
        <dbReference type="Proteomes" id="UP000184144"/>
    </source>
</evidence>
<dbReference type="SUPFAM" id="SSF101898">
    <property type="entry name" value="NHL repeat"/>
    <property type="match status" value="1"/>
</dbReference>
<proteinExistence type="predicted"/>
<dbReference type="InterPro" id="IPR014567">
    <property type="entry name" value="UCP031900"/>
</dbReference>
<evidence type="ECO:0000256" key="1">
    <source>
        <dbReference type="SAM" id="SignalP"/>
    </source>
</evidence>
<dbReference type="Pfam" id="PF13449">
    <property type="entry name" value="Phytase-like"/>
    <property type="match status" value="1"/>
</dbReference>
<feature type="chain" id="PRO_5012092855" description="Phytase-like domain-containing protein" evidence="1">
    <location>
        <begin position="24"/>
        <end position="294"/>
    </location>
</feature>
<dbReference type="PROSITE" id="PS51257">
    <property type="entry name" value="PROKAR_LIPOPROTEIN"/>
    <property type="match status" value="1"/>
</dbReference>
<protein>
    <recommendedName>
        <fullName evidence="2">Phytase-like domain-containing protein</fullName>
    </recommendedName>
</protein>
<dbReference type="AlphaFoldDB" id="A0A1M5B2U7"/>
<dbReference type="STRING" id="1486859.SAMN05444273_105287"/>
<dbReference type="Proteomes" id="UP000184144">
    <property type="component" value="Unassembled WGS sequence"/>
</dbReference>
<dbReference type="EMBL" id="FQUV01000005">
    <property type="protein sequence ID" value="SHF36750.1"/>
    <property type="molecule type" value="Genomic_DNA"/>
</dbReference>
<evidence type="ECO:0000259" key="2">
    <source>
        <dbReference type="Pfam" id="PF13449"/>
    </source>
</evidence>
<dbReference type="PIRSF" id="PIRSF031900">
    <property type="entry name" value="UCP031900"/>
    <property type="match status" value="1"/>
</dbReference>
<feature type="domain" description="Phytase-like" evidence="2">
    <location>
        <begin position="40"/>
        <end position="279"/>
    </location>
</feature>
<name>A0A1M5B2U7_9RHOB</name>
<evidence type="ECO:0000313" key="3">
    <source>
        <dbReference type="EMBL" id="SHF36750.1"/>
    </source>
</evidence>
<keyword evidence="4" id="KW-1185">Reference proteome</keyword>
<feature type="signal peptide" evidence="1">
    <location>
        <begin position="1"/>
        <end position="23"/>
    </location>
</feature>
<gene>
    <name evidence="3" type="ORF">SAMN05444273_105287</name>
</gene>
<sequence>MRWRSELQLALAALGLSAGIACAQSLEFVSRYGWQNAVDGFGGFSSLEVSRNGVGFITTSDKGMIAEGRILRDGNRIRGLDNLRFMPLLNADGVPWRSYRSDAEGLAVSPGGTIYVSYEGTHRVVAYDSLGGVGRPLPDLPWRESLQSNSSLEALAIDNAGVLYTMPERSGDLNRPFPVYRYRGGRWDRTLSIPRRDGFLPVGADFGPDGRLYLLERELVGLSGFASRVRSFKLSRNALTDERELLRTTAGTHDNLEGIAVWATPEGAIRVTMISDDNFRFFQRTELVEYRLVQ</sequence>
<dbReference type="InterPro" id="IPR027372">
    <property type="entry name" value="Phytase-like_dom"/>
</dbReference>
<dbReference type="RefSeq" id="WP_073144181.1">
    <property type="nucleotide sequence ID" value="NZ_FQUV01000005.1"/>
</dbReference>
<organism evidence="3 4">
    <name type="scientific">Litoreibacter ascidiaceicola</name>
    <dbReference type="NCBI Taxonomy" id="1486859"/>
    <lineage>
        <taxon>Bacteria</taxon>
        <taxon>Pseudomonadati</taxon>
        <taxon>Pseudomonadota</taxon>
        <taxon>Alphaproteobacteria</taxon>
        <taxon>Rhodobacterales</taxon>
        <taxon>Roseobacteraceae</taxon>
        <taxon>Litoreibacter</taxon>
    </lineage>
</organism>
<dbReference type="Gene3D" id="2.120.10.30">
    <property type="entry name" value="TolB, C-terminal domain"/>
    <property type="match status" value="1"/>
</dbReference>
<accession>A0A1M5B2U7</accession>